<proteinExistence type="predicted"/>
<dbReference type="RefSeq" id="WP_147083427.1">
    <property type="nucleotide sequence ID" value="NZ_VOQR01000001.1"/>
</dbReference>
<keyword evidence="2" id="KW-1185">Reference proteome</keyword>
<accession>A0A5C6UI67</accession>
<dbReference type="InterPro" id="IPR021251">
    <property type="entry name" value="DUF2793"/>
</dbReference>
<dbReference type="OrthoDB" id="564699at2"/>
<name>A0A5C6UI67_9SPHN</name>
<dbReference type="AlphaFoldDB" id="A0A5C6UI67"/>
<evidence type="ECO:0000313" key="1">
    <source>
        <dbReference type="EMBL" id="TXC72150.1"/>
    </source>
</evidence>
<protein>
    <submittedName>
        <fullName evidence="1">DUF2793 domain-containing protein</fullName>
    </submittedName>
</protein>
<evidence type="ECO:0000313" key="2">
    <source>
        <dbReference type="Proteomes" id="UP000321250"/>
    </source>
</evidence>
<comment type="caution">
    <text evidence="1">The sequence shown here is derived from an EMBL/GenBank/DDBJ whole genome shotgun (WGS) entry which is preliminary data.</text>
</comment>
<dbReference type="EMBL" id="VOQR01000001">
    <property type="protein sequence ID" value="TXC72150.1"/>
    <property type="molecule type" value="Genomic_DNA"/>
</dbReference>
<gene>
    <name evidence="1" type="ORF">FSB78_15270</name>
</gene>
<reference evidence="1 2" key="1">
    <citation type="journal article" date="2013" name="Antonie Van Leeuwenhoek">
        <title>Sphingomonas ginsenosidivorax sp. nov., with the ability to transform ginsenosides.</title>
        <authorList>
            <person name="Jin X.F."/>
            <person name="Kim J.K."/>
            <person name="Liu Q.M."/>
            <person name="Kang M.S."/>
            <person name="He D."/>
            <person name="Jin F.X."/>
            <person name="Kim S.C."/>
            <person name="Im W.T."/>
        </authorList>
    </citation>
    <scope>NUCLEOTIDE SEQUENCE [LARGE SCALE GENOMIC DNA]</scope>
    <source>
        <strain evidence="1 2">KHI67</strain>
    </source>
</reference>
<sequence length="166" mass="16841">MSETSARLGLPLLQPGQAQKELTHNEALTLLDLAVQAGVVAVGVNVPPASPVVGQAWVVGNAPTGVWSGHAQALAGWTEGGWRFVAAREGMAVWSIAGARETRFVDGAWRVGMLTGSGVTIDGIRVVGPQHAAIAGPISGSVVDAEARAVIGAMLAALRAHGLIAS</sequence>
<organism evidence="1 2">
    <name type="scientific">Sphingomonas ginsenosidivorax</name>
    <dbReference type="NCBI Taxonomy" id="862135"/>
    <lineage>
        <taxon>Bacteria</taxon>
        <taxon>Pseudomonadati</taxon>
        <taxon>Pseudomonadota</taxon>
        <taxon>Alphaproteobacteria</taxon>
        <taxon>Sphingomonadales</taxon>
        <taxon>Sphingomonadaceae</taxon>
        <taxon>Sphingomonas</taxon>
    </lineage>
</organism>
<dbReference type="Proteomes" id="UP000321250">
    <property type="component" value="Unassembled WGS sequence"/>
</dbReference>
<dbReference type="Pfam" id="PF10983">
    <property type="entry name" value="DUF2793"/>
    <property type="match status" value="1"/>
</dbReference>